<protein>
    <submittedName>
        <fullName evidence="2">Uncharacterized protein</fullName>
    </submittedName>
</protein>
<organism evidence="2 3">
    <name type="scientific">Rhodospirillum centenum (strain ATCC 51521 / SW)</name>
    <dbReference type="NCBI Taxonomy" id="414684"/>
    <lineage>
        <taxon>Bacteria</taxon>
        <taxon>Pseudomonadati</taxon>
        <taxon>Pseudomonadota</taxon>
        <taxon>Alphaproteobacteria</taxon>
        <taxon>Rhodospirillales</taxon>
        <taxon>Rhodospirillaceae</taxon>
        <taxon>Rhodospirillum</taxon>
    </lineage>
</organism>
<dbReference type="EMBL" id="CP000613">
    <property type="protein sequence ID" value="ACI98707.1"/>
    <property type="molecule type" value="Genomic_DNA"/>
</dbReference>
<dbReference type="RefSeq" id="WP_012566494.1">
    <property type="nucleotide sequence ID" value="NC_011420.2"/>
</dbReference>
<proteinExistence type="predicted"/>
<dbReference type="HOGENOM" id="CLU_3029402_0_0_5"/>
<feature type="region of interest" description="Disordered" evidence="1">
    <location>
        <begin position="1"/>
        <end position="21"/>
    </location>
</feature>
<feature type="compositionally biased region" description="Pro residues" evidence="1">
    <location>
        <begin position="1"/>
        <end position="13"/>
    </location>
</feature>
<dbReference type="KEGG" id="rce:RC1_1301"/>
<name>B6IMP1_RHOCS</name>
<evidence type="ECO:0000256" key="1">
    <source>
        <dbReference type="SAM" id="MobiDB-lite"/>
    </source>
</evidence>
<evidence type="ECO:0000313" key="2">
    <source>
        <dbReference type="EMBL" id="ACI98707.1"/>
    </source>
</evidence>
<dbReference type="AlphaFoldDB" id="B6IMP1"/>
<sequence>MADETPPNPPRRPMSPEEAEAVVQSVATELVRIIARQVAREHHEAAVKARMRGGE</sequence>
<dbReference type="Proteomes" id="UP000001591">
    <property type="component" value="Chromosome"/>
</dbReference>
<reference evidence="2 3" key="1">
    <citation type="journal article" date="2010" name="BMC Genomics">
        <title>Metabolic flexibility revealed in the genome of the cyst-forming alpha-1 proteobacterium Rhodospirillum centenum.</title>
        <authorList>
            <person name="Lu Y.K."/>
            <person name="Marden J."/>
            <person name="Han M."/>
            <person name="Swingley W.D."/>
            <person name="Mastrian S.D."/>
            <person name="Chowdhury S.R."/>
            <person name="Hao J."/>
            <person name="Helmy T."/>
            <person name="Kim S."/>
            <person name="Kurdoglu A.A."/>
            <person name="Matthies H.J."/>
            <person name="Rollo D."/>
            <person name="Stothard P."/>
            <person name="Blankenship R.E."/>
            <person name="Bauer C.E."/>
            <person name="Touchman J.W."/>
        </authorList>
    </citation>
    <scope>NUCLEOTIDE SEQUENCE [LARGE SCALE GENOMIC DNA]</scope>
    <source>
        <strain evidence="3">ATCC 51521 / SW</strain>
    </source>
</reference>
<gene>
    <name evidence="2" type="ordered locus">RC1_1301</name>
</gene>
<keyword evidence="3" id="KW-1185">Reference proteome</keyword>
<dbReference type="STRING" id="414684.RC1_1301"/>
<accession>B6IMP1</accession>
<evidence type="ECO:0000313" key="3">
    <source>
        <dbReference type="Proteomes" id="UP000001591"/>
    </source>
</evidence>